<dbReference type="eggNOG" id="KOG1516">
    <property type="taxonomic scope" value="Eukaryota"/>
</dbReference>
<dbReference type="STRING" id="278856.A0A212EXG5"/>
<keyword evidence="1" id="KW-0325">Glycoprotein</keyword>
<feature type="domain" description="Carboxylesterase type B" evidence="2">
    <location>
        <begin position="7"/>
        <end position="119"/>
    </location>
</feature>
<dbReference type="Proteomes" id="UP000007151">
    <property type="component" value="Unassembled WGS sequence"/>
</dbReference>
<name>A0A212EXG5_DANPL</name>
<dbReference type="KEGG" id="dpl:KGM_215579"/>
<dbReference type="PANTHER" id="PTHR11559">
    <property type="entry name" value="CARBOXYLESTERASE"/>
    <property type="match status" value="1"/>
</dbReference>
<accession>A0A212EXG5</accession>
<dbReference type="Gene3D" id="3.40.50.1820">
    <property type="entry name" value="alpha/beta hydrolase"/>
    <property type="match status" value="2"/>
</dbReference>
<evidence type="ECO:0000313" key="4">
    <source>
        <dbReference type="Proteomes" id="UP000007151"/>
    </source>
</evidence>
<evidence type="ECO:0000256" key="1">
    <source>
        <dbReference type="ARBA" id="ARBA00023180"/>
    </source>
</evidence>
<organism evidence="3 4">
    <name type="scientific">Danaus plexippus plexippus</name>
    <dbReference type="NCBI Taxonomy" id="278856"/>
    <lineage>
        <taxon>Eukaryota</taxon>
        <taxon>Metazoa</taxon>
        <taxon>Ecdysozoa</taxon>
        <taxon>Arthropoda</taxon>
        <taxon>Hexapoda</taxon>
        <taxon>Insecta</taxon>
        <taxon>Pterygota</taxon>
        <taxon>Neoptera</taxon>
        <taxon>Endopterygota</taxon>
        <taxon>Lepidoptera</taxon>
        <taxon>Glossata</taxon>
        <taxon>Ditrysia</taxon>
        <taxon>Papilionoidea</taxon>
        <taxon>Nymphalidae</taxon>
        <taxon>Danainae</taxon>
        <taxon>Danaini</taxon>
        <taxon>Danaina</taxon>
        <taxon>Danaus</taxon>
        <taxon>Danaus</taxon>
    </lineage>
</organism>
<keyword evidence="4" id="KW-1185">Reference proteome</keyword>
<feature type="domain" description="Carboxylesterase type B" evidence="2">
    <location>
        <begin position="122"/>
        <end position="295"/>
    </location>
</feature>
<dbReference type="InterPro" id="IPR029058">
    <property type="entry name" value="AB_hydrolase_fold"/>
</dbReference>
<comment type="caution">
    <text evidence="3">The sequence shown here is derived from an EMBL/GenBank/DDBJ whole genome shotgun (WGS) entry which is preliminary data.</text>
</comment>
<feature type="domain" description="Carboxylesterase type B" evidence="2">
    <location>
        <begin position="311"/>
        <end position="397"/>
    </location>
</feature>
<dbReference type="InterPro" id="IPR050309">
    <property type="entry name" value="Type-B_Carboxylest/Lipase"/>
</dbReference>
<evidence type="ECO:0000313" key="3">
    <source>
        <dbReference type="EMBL" id="OWR46190.1"/>
    </source>
</evidence>
<gene>
    <name evidence="3" type="ORF">KGM_215579</name>
</gene>
<dbReference type="InterPro" id="IPR002018">
    <property type="entry name" value="CarbesteraseB"/>
</dbReference>
<dbReference type="InterPro" id="IPR019819">
    <property type="entry name" value="Carboxylesterase_B_CS"/>
</dbReference>
<sequence>MGATLLRVQVEEGILEGTVVPNKFGLPFISFKGIPYAEPPVGKLRFKAPLPKKPWTKIRAAKEHAPECFQHNTINLGSEDCLYLNVYTPNLTPKNLLPVMVYIHEGGFVIGSGNERTHGPYLLSGSLTSWWSNTWMARDRAKELAKQLGCTSNDDKEIYEFLINEPVENLFNHKVSVTYAHYAKESLIVYFGVVSENKFNTNERFFYGHPYEVLRKGIHEGVQVMNGFTADEGVLYFTSDVKADKVFEQADRFLDFFVPEPYTIYCPLRTQIEIGRRFKDFYMKNKPVSMETLDELLEASGLDDLFNQRPMVSHADDLAYLFLSNYNNNLTTDSKSFKMVEQVTALWTNFAKYGDPTPDDSLGVKWIPYNVITQNYLNIGEKLVPETFPEKKNIDFWEQNFKEFLSEYVP</sequence>
<reference evidence="3 4" key="1">
    <citation type="journal article" date="2011" name="Cell">
        <title>The monarch butterfly genome yields insights into long-distance migration.</title>
        <authorList>
            <person name="Zhan S."/>
            <person name="Merlin C."/>
            <person name="Boore J.L."/>
            <person name="Reppert S.M."/>
        </authorList>
    </citation>
    <scope>NUCLEOTIDE SEQUENCE [LARGE SCALE GENOMIC DNA]</scope>
    <source>
        <strain evidence="3">F-2</strain>
    </source>
</reference>
<dbReference type="Pfam" id="PF00135">
    <property type="entry name" value="COesterase"/>
    <property type="match status" value="3"/>
</dbReference>
<proteinExistence type="predicted"/>
<dbReference type="SUPFAM" id="SSF53474">
    <property type="entry name" value="alpha/beta-Hydrolases"/>
    <property type="match status" value="1"/>
</dbReference>
<protein>
    <submittedName>
        <fullName evidence="3">Antennal esterase CXE10</fullName>
    </submittedName>
</protein>
<dbReference type="EMBL" id="AGBW02011749">
    <property type="protein sequence ID" value="OWR46190.1"/>
    <property type="molecule type" value="Genomic_DNA"/>
</dbReference>
<dbReference type="AlphaFoldDB" id="A0A212EXG5"/>
<dbReference type="PROSITE" id="PS00941">
    <property type="entry name" value="CARBOXYLESTERASE_B_2"/>
    <property type="match status" value="1"/>
</dbReference>
<dbReference type="InParanoid" id="A0A212EXG5"/>
<evidence type="ECO:0000259" key="2">
    <source>
        <dbReference type="Pfam" id="PF00135"/>
    </source>
</evidence>